<dbReference type="GO" id="GO:0046872">
    <property type="term" value="F:metal ion binding"/>
    <property type="evidence" value="ECO:0007669"/>
    <property type="project" value="UniProtKB-KW"/>
</dbReference>
<evidence type="ECO:0000256" key="3">
    <source>
        <dbReference type="ARBA" id="ARBA00022833"/>
    </source>
</evidence>
<evidence type="ECO:0000313" key="6">
    <source>
        <dbReference type="EMBL" id="KAL0480481.1"/>
    </source>
</evidence>
<keyword evidence="3" id="KW-0862">Zinc</keyword>
<dbReference type="AlphaFoldDB" id="A0AAW2YU47"/>
<accession>A0AAW2YU47</accession>
<dbReference type="PROSITE" id="PS51891">
    <property type="entry name" value="CENP_V_GFA"/>
    <property type="match status" value="1"/>
</dbReference>
<dbReference type="Pfam" id="PF04828">
    <property type="entry name" value="GFA"/>
    <property type="match status" value="1"/>
</dbReference>
<dbReference type="GO" id="GO:0016846">
    <property type="term" value="F:carbon-sulfur lyase activity"/>
    <property type="evidence" value="ECO:0007669"/>
    <property type="project" value="InterPro"/>
</dbReference>
<evidence type="ECO:0000256" key="2">
    <source>
        <dbReference type="ARBA" id="ARBA00022723"/>
    </source>
</evidence>
<protein>
    <recommendedName>
        <fullName evidence="5">CENP-V/GFA domain-containing protein</fullName>
    </recommendedName>
</protein>
<name>A0AAW2YU47_9EUKA</name>
<sequence>MDLQGSCACGKVKYGLKSHTPYPYNYCYCSICRKTNGSGGIGINIMGDNKSMNIKEGKELVKVYQSSKSSQRNFCSECGSHLWNYHPEYPDFIYPYASSIDTELPKPPHVVHLMVKSKAPWARINIEEGDKQFDEYPDQGIEQWHKKNNLYIE</sequence>
<evidence type="ECO:0000256" key="4">
    <source>
        <dbReference type="ARBA" id="ARBA00023239"/>
    </source>
</evidence>
<dbReference type="InterPro" id="IPR006913">
    <property type="entry name" value="CENP-V/GFA"/>
</dbReference>
<dbReference type="InterPro" id="IPR011057">
    <property type="entry name" value="Mss4-like_sf"/>
</dbReference>
<organism evidence="6 7">
    <name type="scientific">Acrasis kona</name>
    <dbReference type="NCBI Taxonomy" id="1008807"/>
    <lineage>
        <taxon>Eukaryota</taxon>
        <taxon>Discoba</taxon>
        <taxon>Heterolobosea</taxon>
        <taxon>Tetramitia</taxon>
        <taxon>Eutetramitia</taxon>
        <taxon>Acrasidae</taxon>
        <taxon>Acrasis</taxon>
    </lineage>
</organism>
<dbReference type="EMBL" id="JAOPGA020000657">
    <property type="protein sequence ID" value="KAL0480481.1"/>
    <property type="molecule type" value="Genomic_DNA"/>
</dbReference>
<comment type="caution">
    <text evidence="6">The sequence shown here is derived from an EMBL/GenBank/DDBJ whole genome shotgun (WGS) entry which is preliminary data.</text>
</comment>
<dbReference type="Proteomes" id="UP001431209">
    <property type="component" value="Unassembled WGS sequence"/>
</dbReference>
<feature type="domain" description="CENP-V/GFA" evidence="5">
    <location>
        <begin position="3"/>
        <end position="122"/>
    </location>
</feature>
<evidence type="ECO:0000256" key="1">
    <source>
        <dbReference type="ARBA" id="ARBA00005495"/>
    </source>
</evidence>
<keyword evidence="4" id="KW-0456">Lyase</keyword>
<dbReference type="PANTHER" id="PTHR33337:SF44">
    <property type="entry name" value="DUF636 DOMAIN PROTEIN (AFU_ORTHOLOGUE AFUA_1G09754)"/>
    <property type="match status" value="1"/>
</dbReference>
<keyword evidence="2" id="KW-0479">Metal-binding</keyword>
<gene>
    <name evidence="6" type="ORF">AKO1_011031</name>
</gene>
<evidence type="ECO:0000259" key="5">
    <source>
        <dbReference type="PROSITE" id="PS51891"/>
    </source>
</evidence>
<reference evidence="6 7" key="1">
    <citation type="submission" date="2024-03" db="EMBL/GenBank/DDBJ databases">
        <title>The Acrasis kona genome and developmental transcriptomes reveal deep origins of eukaryotic multicellular pathways.</title>
        <authorList>
            <person name="Sheikh S."/>
            <person name="Fu C.-J."/>
            <person name="Brown M.W."/>
            <person name="Baldauf S.L."/>
        </authorList>
    </citation>
    <scope>NUCLEOTIDE SEQUENCE [LARGE SCALE GENOMIC DNA]</scope>
    <source>
        <strain evidence="6 7">ATCC MYA-3509</strain>
    </source>
</reference>
<dbReference type="PANTHER" id="PTHR33337">
    <property type="entry name" value="GFA DOMAIN-CONTAINING PROTEIN"/>
    <property type="match status" value="1"/>
</dbReference>
<dbReference type="Gene3D" id="3.90.1590.10">
    <property type="entry name" value="glutathione-dependent formaldehyde- activating enzyme (gfa)"/>
    <property type="match status" value="1"/>
</dbReference>
<dbReference type="SUPFAM" id="SSF51316">
    <property type="entry name" value="Mss4-like"/>
    <property type="match status" value="1"/>
</dbReference>
<evidence type="ECO:0000313" key="7">
    <source>
        <dbReference type="Proteomes" id="UP001431209"/>
    </source>
</evidence>
<proteinExistence type="inferred from homology"/>
<comment type="similarity">
    <text evidence="1">Belongs to the Gfa family.</text>
</comment>
<keyword evidence="7" id="KW-1185">Reference proteome</keyword>